<gene>
    <name evidence="1" type="ORF">Dacsa_3539</name>
</gene>
<dbReference type="RefSeq" id="WP_015230999.1">
    <property type="nucleotide sequence ID" value="NC_019780.1"/>
</dbReference>
<evidence type="ECO:0000313" key="1">
    <source>
        <dbReference type="EMBL" id="AFZ52025.1"/>
    </source>
</evidence>
<name>K9Z0C2_DACS8</name>
<keyword evidence="2" id="KW-1185">Reference proteome</keyword>
<dbReference type="KEGG" id="dsl:Dacsa_3539"/>
<evidence type="ECO:0000313" key="2">
    <source>
        <dbReference type="Proteomes" id="UP000010482"/>
    </source>
</evidence>
<organism evidence="1 2">
    <name type="scientific">Dactylococcopsis salina (strain PCC 8305)</name>
    <name type="common">Myxobactron salinum</name>
    <dbReference type="NCBI Taxonomy" id="13035"/>
    <lineage>
        <taxon>Bacteria</taxon>
        <taxon>Bacillati</taxon>
        <taxon>Cyanobacteriota</taxon>
        <taxon>Cyanophyceae</taxon>
        <taxon>Nodosilineales</taxon>
        <taxon>Cymatolegaceae</taxon>
        <taxon>Dactylococcopsis</taxon>
    </lineage>
</organism>
<dbReference type="EMBL" id="CP003944">
    <property type="protein sequence ID" value="AFZ52025.1"/>
    <property type="molecule type" value="Genomic_DNA"/>
</dbReference>
<sequence length="100" mass="11683">MKPNRLNVGWVKPNSVGEVKPNIEKTWHYSKKDENRSSEIEMNQSESNPENYLQNHIEQFSPDVQEIVTQVLQLEKKKLSQKAPRNINEDVLNIIKDVVQ</sequence>
<protein>
    <submittedName>
        <fullName evidence="1">Uncharacterized protein</fullName>
    </submittedName>
</protein>
<proteinExistence type="predicted"/>
<reference evidence="1" key="1">
    <citation type="submission" date="2012-04" db="EMBL/GenBank/DDBJ databases">
        <title>Finished genome of Dactylococcopsis salina PCC 8305.</title>
        <authorList>
            <consortium name="US DOE Joint Genome Institute"/>
            <person name="Gugger M."/>
            <person name="Coursin T."/>
            <person name="Rippka R."/>
            <person name="Tandeau De Marsac N."/>
            <person name="Huntemann M."/>
            <person name="Wei C.-L."/>
            <person name="Han J."/>
            <person name="Detter J.C."/>
            <person name="Han C."/>
            <person name="Tapia R."/>
            <person name="Daligault H."/>
            <person name="Chen A."/>
            <person name="Krypides N."/>
            <person name="Mavromatis K."/>
            <person name="Markowitz V."/>
            <person name="Szeto E."/>
            <person name="Ivanova N."/>
            <person name="Ovchinnikova G."/>
            <person name="Pagani I."/>
            <person name="Pati A."/>
            <person name="Goodwin L."/>
            <person name="Peters L."/>
            <person name="Pitluck S."/>
            <person name="Woyke T."/>
            <person name="Kerfeld C."/>
        </authorList>
    </citation>
    <scope>NUCLEOTIDE SEQUENCE [LARGE SCALE GENOMIC DNA]</scope>
    <source>
        <strain evidence="1">PCC 8305</strain>
    </source>
</reference>
<dbReference type="Proteomes" id="UP000010482">
    <property type="component" value="Chromosome"/>
</dbReference>
<dbReference type="HOGENOM" id="CLU_2301171_0_0_3"/>
<dbReference type="STRING" id="13035.Dacsa_3539"/>
<dbReference type="AlphaFoldDB" id="K9Z0C2"/>
<accession>K9Z0C2</accession>